<evidence type="ECO:0000313" key="3">
    <source>
        <dbReference type="Proteomes" id="UP000199423"/>
    </source>
</evidence>
<proteinExistence type="predicted"/>
<feature type="transmembrane region" description="Helical" evidence="1">
    <location>
        <begin position="84"/>
        <end position="105"/>
    </location>
</feature>
<sequence>MARPFALRAGDLTAIIKDRIGALFYAASGVTLVSAIFCSCFAADYKGFSLLLGDSWLPLALALVCAYLRLLGPGHVRAAVRRRDWQIALSLLLLTLLVVVVSAASEFSYFTAHIKGGIENASPNAIRSLGLSVLFAQFCGLTLHRIWFFQPRARAPEGVHPSGCRTRHADCADCRETSFDIEPVGRTALAASFQPPTRTSEGALPTGCRAQKSDCANHSYTAFTLECDGRSSPIADGACVFYSTFREITSRKPLAVAEDTRAQQSPVVWFPQRVQPTWEGMDRSQTPVLAAG</sequence>
<feature type="transmembrane region" description="Helical" evidence="1">
    <location>
        <begin position="20"/>
        <end position="43"/>
    </location>
</feature>
<protein>
    <submittedName>
        <fullName evidence="2">Uncharacterized protein</fullName>
    </submittedName>
</protein>
<evidence type="ECO:0000313" key="2">
    <source>
        <dbReference type="EMBL" id="SFV32805.1"/>
    </source>
</evidence>
<name>A0A1I7NDP1_9HYPH</name>
<dbReference type="EMBL" id="FPCH01000002">
    <property type="protein sequence ID" value="SFV32805.1"/>
    <property type="molecule type" value="Genomic_DNA"/>
</dbReference>
<dbReference type="RefSeq" id="WP_092867077.1">
    <property type="nucleotide sequence ID" value="NZ_FPCH01000002.1"/>
</dbReference>
<dbReference type="AlphaFoldDB" id="A0A1I7NDP1"/>
<organism evidence="2 3">
    <name type="scientific">Hyphomicrobium facile</name>
    <dbReference type="NCBI Taxonomy" id="51670"/>
    <lineage>
        <taxon>Bacteria</taxon>
        <taxon>Pseudomonadati</taxon>
        <taxon>Pseudomonadota</taxon>
        <taxon>Alphaproteobacteria</taxon>
        <taxon>Hyphomicrobiales</taxon>
        <taxon>Hyphomicrobiaceae</taxon>
        <taxon>Hyphomicrobium</taxon>
    </lineage>
</organism>
<evidence type="ECO:0000256" key="1">
    <source>
        <dbReference type="SAM" id="Phobius"/>
    </source>
</evidence>
<accession>A0A1I7NDP1</accession>
<feature type="transmembrane region" description="Helical" evidence="1">
    <location>
        <begin position="55"/>
        <end position="72"/>
    </location>
</feature>
<keyword evidence="1" id="KW-0472">Membrane</keyword>
<dbReference type="Proteomes" id="UP000199423">
    <property type="component" value="Unassembled WGS sequence"/>
</dbReference>
<keyword evidence="1" id="KW-1133">Transmembrane helix</keyword>
<keyword evidence="3" id="KW-1185">Reference proteome</keyword>
<keyword evidence="1" id="KW-0812">Transmembrane</keyword>
<gene>
    <name evidence="2" type="ORF">SAMN04488557_1731</name>
</gene>
<reference evidence="3" key="1">
    <citation type="submission" date="2016-10" db="EMBL/GenBank/DDBJ databases">
        <authorList>
            <person name="Varghese N."/>
            <person name="Submissions S."/>
        </authorList>
    </citation>
    <scope>NUCLEOTIDE SEQUENCE [LARGE SCALE GENOMIC DNA]</scope>
    <source>
        <strain evidence="3">DSM 1565</strain>
    </source>
</reference>